<gene>
    <name evidence="2" type="ORF">FLONG3_4674</name>
</gene>
<feature type="coiled-coil region" evidence="1">
    <location>
        <begin position="222"/>
        <end position="249"/>
    </location>
</feature>
<keyword evidence="3" id="KW-1185">Reference proteome</keyword>
<dbReference type="EMBL" id="PXOG01000100">
    <property type="protein sequence ID" value="RGP77159.1"/>
    <property type="molecule type" value="Genomic_DNA"/>
</dbReference>
<keyword evidence="1" id="KW-0175">Coiled coil</keyword>
<organism evidence="2 3">
    <name type="scientific">Fusarium longipes</name>
    <dbReference type="NCBI Taxonomy" id="694270"/>
    <lineage>
        <taxon>Eukaryota</taxon>
        <taxon>Fungi</taxon>
        <taxon>Dikarya</taxon>
        <taxon>Ascomycota</taxon>
        <taxon>Pezizomycotina</taxon>
        <taxon>Sordariomycetes</taxon>
        <taxon>Hypocreomycetidae</taxon>
        <taxon>Hypocreales</taxon>
        <taxon>Nectriaceae</taxon>
        <taxon>Fusarium</taxon>
    </lineage>
</organism>
<evidence type="ECO:0000256" key="1">
    <source>
        <dbReference type="SAM" id="Coils"/>
    </source>
</evidence>
<proteinExistence type="predicted"/>
<evidence type="ECO:0000313" key="3">
    <source>
        <dbReference type="Proteomes" id="UP000266234"/>
    </source>
</evidence>
<comment type="caution">
    <text evidence="2">The sequence shown here is derived from an EMBL/GenBank/DDBJ whole genome shotgun (WGS) entry which is preliminary data.</text>
</comment>
<dbReference type="OrthoDB" id="5056261at2759"/>
<dbReference type="Gene3D" id="3.40.50.300">
    <property type="entry name" value="P-loop containing nucleotide triphosphate hydrolases"/>
    <property type="match status" value="1"/>
</dbReference>
<name>A0A395SYG3_9HYPO</name>
<sequence>MAGRKKDFDMEETSDETRQCQAVEIILDDEDEKRSITVVDTPGFDDTERSQADILAEITNYLTAQLTEVPRNSGPGASFSDRVSTMSKIKRIFQPNKPVKQFAAGAKSLPDLPGRSLSLTRHPRPNFSQEEQFQYCSISHETDDASHIMPQHIIHARKSIPSMQQKANDDDKSHNHTPQHLQLVPFTGIGNISEELGLAQRYTTDTDTTTIRKLKDSFAHQLRDKSDDIRQLQQDNETLKRQCGEAADKTYQPQAQLPLNRPESELVKDWHTLVYNVNNFVENHFRDEVAEAPQDIVISRESGLALIKATLWNALKRSTFGGVAPGGSMRWAGHYRGDILSVLQASEQRDQEVDLVVIDIDEILASCRNQISRASNYHRDLQALVNKAIEMDRSLSGQTATYCIDWPNSGRGSVKFDQTSMALAMGSPAVSRNSVKFVTQPVLYRLDRQGDSYNGFIVLDRSRVWMT</sequence>
<accession>A0A395SYG3</accession>
<dbReference type="Proteomes" id="UP000266234">
    <property type="component" value="Unassembled WGS sequence"/>
</dbReference>
<reference evidence="2 3" key="1">
    <citation type="journal article" date="2018" name="PLoS Pathog.">
        <title>Evolution of structural diversity of trichothecenes, a family of toxins produced by plant pathogenic and entomopathogenic fungi.</title>
        <authorList>
            <person name="Proctor R.H."/>
            <person name="McCormick S.P."/>
            <person name="Kim H.S."/>
            <person name="Cardoza R.E."/>
            <person name="Stanley A.M."/>
            <person name="Lindo L."/>
            <person name="Kelly A."/>
            <person name="Brown D.W."/>
            <person name="Lee T."/>
            <person name="Vaughan M.M."/>
            <person name="Alexander N.J."/>
            <person name="Busman M."/>
            <person name="Gutierrez S."/>
        </authorList>
    </citation>
    <scope>NUCLEOTIDE SEQUENCE [LARGE SCALE GENOMIC DNA]</scope>
    <source>
        <strain evidence="2 3">NRRL 20695</strain>
    </source>
</reference>
<evidence type="ECO:0000313" key="2">
    <source>
        <dbReference type="EMBL" id="RGP77159.1"/>
    </source>
</evidence>
<dbReference type="STRING" id="694270.A0A395SYG3"/>
<dbReference type="AlphaFoldDB" id="A0A395SYG3"/>
<protein>
    <submittedName>
        <fullName evidence="2">Aat family amino acid transporter</fullName>
    </submittedName>
</protein>
<dbReference type="InterPro" id="IPR027417">
    <property type="entry name" value="P-loop_NTPase"/>
</dbReference>